<sequence length="51" mass="5604">MLINCSCAGGKGAKSHCSDNLGISYNRYKTIKGNKVEGDGLDIPYYPHNNW</sequence>
<name>A0A077PZV4_XENBV</name>
<dbReference type="Proteomes" id="UP000028493">
    <property type="component" value="Unassembled WGS sequence"/>
</dbReference>
<gene>
    <name evidence="1" type="ORF">XBKB1_3970006</name>
</gene>
<proteinExistence type="predicted"/>
<dbReference type="HOGENOM" id="CLU_3124213_0_0_6"/>
<comment type="caution">
    <text evidence="1">The sequence shown here is derived from an EMBL/GenBank/DDBJ whole genome shotgun (WGS) entry which is preliminary data.</text>
</comment>
<organism evidence="1 2">
    <name type="scientific">Xenorhabdus bovienii str. kraussei Becker Underwood</name>
    <dbReference type="NCBI Taxonomy" id="1398204"/>
    <lineage>
        <taxon>Bacteria</taxon>
        <taxon>Pseudomonadati</taxon>
        <taxon>Pseudomonadota</taxon>
        <taxon>Gammaproteobacteria</taxon>
        <taxon>Enterobacterales</taxon>
        <taxon>Morganellaceae</taxon>
        <taxon>Xenorhabdus</taxon>
    </lineage>
</organism>
<dbReference type="EMBL" id="CBSZ010000331">
    <property type="protein sequence ID" value="CDH25339.1"/>
    <property type="molecule type" value="Genomic_DNA"/>
</dbReference>
<reference evidence="1" key="1">
    <citation type="submission" date="2013-07" db="EMBL/GenBank/DDBJ databases">
        <title>Sub-species coevolution in mutualistic symbiosis.</title>
        <authorList>
            <person name="Murfin K."/>
            <person name="Klassen J."/>
            <person name="Lee M."/>
            <person name="Forst S."/>
            <person name="Stock P."/>
            <person name="Goodrich-Blair H."/>
        </authorList>
    </citation>
    <scope>NUCLEOTIDE SEQUENCE [LARGE SCALE GENOMIC DNA]</scope>
    <source>
        <strain evidence="1">Kraussei Becker Underwood</strain>
    </source>
</reference>
<dbReference type="AlphaFoldDB" id="A0A077PZV4"/>
<protein>
    <submittedName>
        <fullName evidence="1">Uncharacterized protein</fullName>
    </submittedName>
</protein>
<evidence type="ECO:0000313" key="2">
    <source>
        <dbReference type="Proteomes" id="UP000028493"/>
    </source>
</evidence>
<accession>A0A077PZV4</accession>
<evidence type="ECO:0000313" key="1">
    <source>
        <dbReference type="EMBL" id="CDH25339.1"/>
    </source>
</evidence>